<dbReference type="EMBL" id="JAMSKV010000004">
    <property type="protein sequence ID" value="MCQ8278221.1"/>
    <property type="molecule type" value="Genomic_DNA"/>
</dbReference>
<dbReference type="RefSeq" id="WP_422863682.1">
    <property type="nucleotide sequence ID" value="NZ_JAMSKV010000004.1"/>
</dbReference>
<dbReference type="Proteomes" id="UP001524587">
    <property type="component" value="Unassembled WGS sequence"/>
</dbReference>
<protein>
    <submittedName>
        <fullName evidence="1">Glycoside hydrolase family 52 protein</fullName>
    </submittedName>
</protein>
<comment type="caution">
    <text evidence="1">The sequence shown here is derived from an EMBL/GenBank/DDBJ whole genome shotgun (WGS) entry which is preliminary data.</text>
</comment>
<organism evidence="1 2">
    <name type="scientific">Endosaccharibacter trunci</name>
    <dbReference type="NCBI Taxonomy" id="2812733"/>
    <lineage>
        <taxon>Bacteria</taxon>
        <taxon>Pseudomonadati</taxon>
        <taxon>Pseudomonadota</taxon>
        <taxon>Alphaproteobacteria</taxon>
        <taxon>Acetobacterales</taxon>
        <taxon>Acetobacteraceae</taxon>
        <taxon>Endosaccharibacter</taxon>
    </lineage>
</organism>
<reference evidence="1 2" key="1">
    <citation type="submission" date="2022-06" db="EMBL/GenBank/DDBJ databases">
        <title>Endosaccharibacter gen. nov., sp. nov., endophytic bacteria isolated from sugarcane.</title>
        <authorList>
            <person name="Pitiwittayakul N."/>
            <person name="Yukphan P."/>
            <person name="Charoenyingcharoen P."/>
            <person name="Tanasupawat S."/>
        </authorList>
    </citation>
    <scope>NUCLEOTIDE SEQUENCE [LARGE SCALE GENOMIC DNA]</scope>
    <source>
        <strain evidence="1 2">KSS8</strain>
    </source>
</reference>
<sequence>MIDSLKPRATSRRTLLRSGAIGGLAATLSGALPKAAARAAERTAAYTPGNRFFNAHHAPIGAYSTFTLGYPGASGGFGIEQKLPGTQSVFVGVLKDGVAHALPFFDAAAETGITAYAQSDVSRDFRASSDRFETADFSFTLFSPVRSVPDPNKPGLFSTLGHGPLTGLSTSGRHSIEDALLPAIFAELMVDNSKGSTAMTAAFAVSGGTAQQLGLGVPGVVFGADPVRTAIVTDDRDAVSFTAASMSAALSGGTGAGPVGGIAVTVPAGTRKTIRFALCFHHAGDVTTGRVTRYWYTRYYDDIRAVALAAAQTLRQRVASFAADDRLVDQSSLSANQKFLLAQAIRSYYGNTAFLYEGTSTPWWVVMEGQYQYMNTFDLTVDQLFFELGMNPWTVKNELDNFVSHYSYQSGTELVAGSATPTGPGGISFTHDMGQWPAFSADGSSNYERSNVFGTFSFMTGEQLTNWLLIAGVYSFQTGDLAWVERNASIFSQALTSLLNRDNGVASARDGIESYNSTKTGTGEEITTYDSVGAGLEEAVGNTYLAGKCFSAYVVLEGLLTVTGRPDLALQAAQQAQRIGTTLLQHVTSQGFITSNVYDGSSIAIIPVVEGLVYSYFAGRKDAVSANGPHGALIRALKRHLTTVLDTGLCITTDGGWKLDSQSDNTWLSKIFLNEFVGRQVLGLNIRASTNNADAASVQWLTNATSAKLAFSDQIIDGVAIGSEYYPRGVTAILWLQEPRA</sequence>
<proteinExistence type="predicted"/>
<keyword evidence="2" id="KW-1185">Reference proteome</keyword>
<dbReference type="Pfam" id="PF03512">
    <property type="entry name" value="Glyco_hydro_52"/>
    <property type="match status" value="1"/>
</dbReference>
<accession>A0ABT1W7W0</accession>
<dbReference type="InterPro" id="IPR000852">
    <property type="entry name" value="Glyco_hydro_52"/>
</dbReference>
<dbReference type="PROSITE" id="PS51318">
    <property type="entry name" value="TAT"/>
    <property type="match status" value="1"/>
</dbReference>
<name>A0ABT1W7W0_9PROT</name>
<dbReference type="PRINTS" id="PR00845">
    <property type="entry name" value="GLHYDRLASE52"/>
</dbReference>
<evidence type="ECO:0000313" key="2">
    <source>
        <dbReference type="Proteomes" id="UP001524587"/>
    </source>
</evidence>
<dbReference type="GO" id="GO:0016787">
    <property type="term" value="F:hydrolase activity"/>
    <property type="evidence" value="ECO:0007669"/>
    <property type="project" value="UniProtKB-KW"/>
</dbReference>
<dbReference type="InterPro" id="IPR006311">
    <property type="entry name" value="TAT_signal"/>
</dbReference>
<evidence type="ECO:0000313" key="1">
    <source>
        <dbReference type="EMBL" id="MCQ8278221.1"/>
    </source>
</evidence>
<gene>
    <name evidence="1" type="ORF">NFI95_07140</name>
</gene>
<keyword evidence="1" id="KW-0378">Hydrolase</keyword>